<gene>
    <name evidence="2" type="ORF">D5F53_17975</name>
</gene>
<dbReference type="EMBL" id="CP032412">
    <property type="protein sequence ID" value="AYB45051.1"/>
    <property type="molecule type" value="Genomic_DNA"/>
</dbReference>
<feature type="transmembrane region" description="Helical" evidence="1">
    <location>
        <begin position="85"/>
        <end position="103"/>
    </location>
</feature>
<evidence type="ECO:0000256" key="1">
    <source>
        <dbReference type="SAM" id="Phobius"/>
    </source>
</evidence>
<sequence>MKIVKIPSILHDVFGEKQSVGSILIILLFGGLLTIAVGFIYPEITKSLPIWRSALALLLIFDIFAGCIANFTISTSNFYASRKRNRIVFIAIHVHIIMIALLLHTDIGYAVGIWAYTIAGALTVNALIGKSSQRFIGGLLLSIGIGVTFLLSNIQPYMLLAGTLFMLKVLYSFAVDHYGEFARLG</sequence>
<keyword evidence="3" id="KW-1185">Reference proteome</keyword>
<organism evidence="2 3">
    <name type="scientific">Paenibacillus lautus</name>
    <name type="common">Bacillus lautus</name>
    <dbReference type="NCBI Taxonomy" id="1401"/>
    <lineage>
        <taxon>Bacteria</taxon>
        <taxon>Bacillati</taxon>
        <taxon>Bacillota</taxon>
        <taxon>Bacilli</taxon>
        <taxon>Bacillales</taxon>
        <taxon>Paenibacillaceae</taxon>
        <taxon>Paenibacillus</taxon>
    </lineage>
</organism>
<proteinExistence type="predicted"/>
<dbReference type="KEGG" id="plw:D5F53_17975"/>
<feature type="transmembrane region" description="Helical" evidence="1">
    <location>
        <begin position="20"/>
        <end position="41"/>
    </location>
</feature>
<evidence type="ECO:0000313" key="2">
    <source>
        <dbReference type="EMBL" id="AYB45051.1"/>
    </source>
</evidence>
<accession>A0A385TNJ2</accession>
<feature type="transmembrane region" description="Helical" evidence="1">
    <location>
        <begin position="53"/>
        <end position="73"/>
    </location>
</feature>
<feature type="transmembrane region" description="Helical" evidence="1">
    <location>
        <begin position="109"/>
        <end position="128"/>
    </location>
</feature>
<keyword evidence="1" id="KW-1133">Transmembrane helix</keyword>
<evidence type="ECO:0000313" key="3">
    <source>
        <dbReference type="Proteomes" id="UP000266552"/>
    </source>
</evidence>
<reference evidence="2 3" key="1">
    <citation type="submission" date="2018-09" db="EMBL/GenBank/DDBJ databases">
        <title>Genome Sequence of Paenibacillus lautus Strain E7593-69, Azo Dye-Degrading Bacteria, Isolated from Commercial Tattoo Inks.</title>
        <authorList>
            <person name="Nho S.W."/>
            <person name="Kim S.-J."/>
            <person name="Kweon O."/>
            <person name="Cerniglia C.E."/>
        </authorList>
    </citation>
    <scope>NUCLEOTIDE SEQUENCE [LARGE SCALE GENOMIC DNA]</scope>
    <source>
        <strain evidence="2 3">E7593-69</strain>
    </source>
</reference>
<protein>
    <submittedName>
        <fullName evidence="2">Uncharacterized protein</fullName>
    </submittedName>
</protein>
<keyword evidence="1" id="KW-0472">Membrane</keyword>
<keyword evidence="1" id="KW-0812">Transmembrane</keyword>
<name>A0A385TNJ2_PAELA</name>
<dbReference type="RefSeq" id="WP_119848900.1">
    <property type="nucleotide sequence ID" value="NZ_CP032412.1"/>
</dbReference>
<dbReference type="Proteomes" id="UP000266552">
    <property type="component" value="Chromosome"/>
</dbReference>
<feature type="transmembrane region" description="Helical" evidence="1">
    <location>
        <begin position="135"/>
        <end position="151"/>
    </location>
</feature>
<dbReference type="AlphaFoldDB" id="A0A385TNJ2"/>